<dbReference type="Pfam" id="PF00665">
    <property type="entry name" value="rve"/>
    <property type="match status" value="1"/>
</dbReference>
<dbReference type="InterPro" id="IPR036397">
    <property type="entry name" value="RNaseH_sf"/>
</dbReference>
<sequence length="1142" mass="129129">MNPHPTLTILEQSKVMPPPATIGCKSLPLTFSDMLWLTIPEPVHILFFYELSISKTHFTQTIVPNLKQSLSTTLQHFFPYVGKLNIFRTCGRLPEIRYVDGDSVDVTIAECNLDFSDLTGNHPRKCDKFYHLIPLLGRVAKVSDHATIPVFAVQVTLFPNSGVSIGMTYLHSLGDARTTFNFRKAWASIAQSGSDESFLAQGTLPVFERLLNYHKLDESLSKIAKAEIFDKVYKLRKLSGPTDKVRATFILTRTVINGLKKLVTTQLPTLAYISSFTVTCAYTWSCLAKLHNEELAMFLFAVDCRTRIDPPIPAAYFGNCITPCVNLERTTVLKDKEGFLTAARLIGDNLNKKLADVKDELVRDRIGSITSLVPEVGPTTKMTGVAGTPKLRFYDFDLGFGKPVKHETISIDYNGSISISASRESNEDLEIGVCLSANEMNDFVGYFNYGLESMVIVIEVKSLLPVVIMRLSTPPAFTTPSASTTMKPSTPLVDVARELRGLATKEFICVDKCVDCLKGKQHKLSHLAKEINSITTVLHLLHMDLFGPTSVKSLDRKSYCLVVTDDFSRYTWVFFLSNKDEIAEILKSFILKVENESDHHVKIIRSDQGIEFKNHTLNSFCESKGITRQFSAPRTPQQSGVAERRNRTLIKAARTMLSDFKLPITFWAEAVNTACYVKNRILDKAYRVYIKDSSIMEESANVQFNEHTINKPGIGPDWLFDLDKFTSAFNLVKEYVLELQTTTLDSIKCTREEDFRVDLPIASRQILVESTSTHQVVSQSETTNTSQLEVVLPNLEPSNLDLSSQLDVILGTRIHNIHRTDNIIGSVEDGIEPMKVAEALKDSSWVEAMQEELLIKAIRIFRAFAAARNFKAFQMDVKSAFLYDKIDEEVYVCQPPGFEDPKFPNHVWIFINQSKYVKDILERFNFTDCKSIGTPMHKTTSLGPDLEGEDVDQNPYRAMIGSLMYLTSSRPDIMLATCLCARFQANPKSSHMLAVKRIFRYLKGAPRLGLWYPRNANFQFMAYTDSDYRGCNIKAEYITATSCCAQVLWIQNQIKDYGVELSNTPIEIDNSNAISITHNQVKHSKNKHIDIRYHFIRDCVEKKLIHLVKVDTYYNLDDLFTKAFDEGRFRYLIAAVGMINYE</sequence>
<dbReference type="PANTHER" id="PTHR31625">
    <property type="match status" value="1"/>
</dbReference>
<dbReference type="InterPro" id="IPR012337">
    <property type="entry name" value="RNaseH-like_sf"/>
</dbReference>
<organism evidence="4 5">
    <name type="scientific">Mikania micrantha</name>
    <name type="common">bitter vine</name>
    <dbReference type="NCBI Taxonomy" id="192012"/>
    <lineage>
        <taxon>Eukaryota</taxon>
        <taxon>Viridiplantae</taxon>
        <taxon>Streptophyta</taxon>
        <taxon>Embryophyta</taxon>
        <taxon>Tracheophyta</taxon>
        <taxon>Spermatophyta</taxon>
        <taxon>Magnoliopsida</taxon>
        <taxon>eudicotyledons</taxon>
        <taxon>Gunneridae</taxon>
        <taxon>Pentapetalae</taxon>
        <taxon>asterids</taxon>
        <taxon>campanulids</taxon>
        <taxon>Asterales</taxon>
        <taxon>Asteraceae</taxon>
        <taxon>Asteroideae</taxon>
        <taxon>Heliantheae alliance</taxon>
        <taxon>Eupatorieae</taxon>
        <taxon>Mikania</taxon>
    </lineage>
</organism>
<evidence type="ECO:0000256" key="1">
    <source>
        <dbReference type="ARBA" id="ARBA00022679"/>
    </source>
</evidence>
<evidence type="ECO:0000313" key="5">
    <source>
        <dbReference type="Proteomes" id="UP000326396"/>
    </source>
</evidence>
<reference evidence="4 5" key="1">
    <citation type="submission" date="2019-05" db="EMBL/GenBank/DDBJ databases">
        <title>Mikania micrantha, genome provides insights into the molecular mechanism of rapid growth.</title>
        <authorList>
            <person name="Liu B."/>
        </authorList>
    </citation>
    <scope>NUCLEOTIDE SEQUENCE [LARGE SCALE GENOMIC DNA]</scope>
    <source>
        <strain evidence="4">NLD-2019</strain>
        <tissue evidence="4">Leaf</tissue>
    </source>
</reference>
<dbReference type="Pfam" id="PF07727">
    <property type="entry name" value="RVT_2"/>
    <property type="match status" value="1"/>
</dbReference>
<dbReference type="InterPro" id="IPR051504">
    <property type="entry name" value="Plant_metabolite_acyltrans"/>
</dbReference>
<keyword evidence="5" id="KW-1185">Reference proteome</keyword>
<gene>
    <name evidence="4" type="ORF">E3N88_34566</name>
</gene>
<dbReference type="GO" id="GO:0016747">
    <property type="term" value="F:acyltransferase activity, transferring groups other than amino-acyl groups"/>
    <property type="evidence" value="ECO:0007669"/>
    <property type="project" value="UniProtKB-ARBA"/>
</dbReference>
<dbReference type="GO" id="GO:0003676">
    <property type="term" value="F:nucleic acid binding"/>
    <property type="evidence" value="ECO:0007669"/>
    <property type="project" value="InterPro"/>
</dbReference>
<keyword evidence="1" id="KW-0808">Transferase</keyword>
<dbReference type="SUPFAM" id="SSF53098">
    <property type="entry name" value="Ribonuclease H-like"/>
    <property type="match status" value="1"/>
</dbReference>
<dbReference type="GO" id="GO:0015074">
    <property type="term" value="P:DNA integration"/>
    <property type="evidence" value="ECO:0007669"/>
    <property type="project" value="InterPro"/>
</dbReference>
<dbReference type="InterPro" id="IPR013103">
    <property type="entry name" value="RVT_2"/>
</dbReference>
<feature type="domain" description="Integrase catalytic" evidence="3">
    <location>
        <begin position="532"/>
        <end position="699"/>
    </location>
</feature>
<comment type="caution">
    <text evidence="4">The sequence shown here is derived from an EMBL/GenBank/DDBJ whole genome shotgun (WGS) entry which is preliminary data.</text>
</comment>
<evidence type="ECO:0000256" key="2">
    <source>
        <dbReference type="ARBA" id="ARBA00023315"/>
    </source>
</evidence>
<dbReference type="InterPro" id="IPR001584">
    <property type="entry name" value="Integrase_cat-core"/>
</dbReference>
<dbReference type="AlphaFoldDB" id="A0A5N6LZC7"/>
<dbReference type="InterPro" id="IPR023213">
    <property type="entry name" value="CAT-like_dom_sf"/>
</dbReference>
<dbReference type="Proteomes" id="UP000326396">
    <property type="component" value="Linkage Group LG7"/>
</dbReference>
<dbReference type="Gene3D" id="3.30.559.10">
    <property type="entry name" value="Chloramphenicol acetyltransferase-like domain"/>
    <property type="match status" value="2"/>
</dbReference>
<name>A0A5N6LZC7_9ASTR</name>
<protein>
    <recommendedName>
        <fullName evidence="3">Integrase catalytic domain-containing protein</fullName>
    </recommendedName>
</protein>
<dbReference type="Pfam" id="PF02458">
    <property type="entry name" value="Transferase"/>
    <property type="match status" value="1"/>
</dbReference>
<dbReference type="CDD" id="cd09272">
    <property type="entry name" value="RNase_HI_RT_Ty1"/>
    <property type="match status" value="1"/>
</dbReference>
<dbReference type="OrthoDB" id="1862401at2759"/>
<proteinExistence type="predicted"/>
<accession>A0A5N6LZC7</accession>
<dbReference type="PROSITE" id="PS50994">
    <property type="entry name" value="INTEGRASE"/>
    <property type="match status" value="1"/>
</dbReference>
<keyword evidence="2" id="KW-0012">Acyltransferase</keyword>
<dbReference type="EMBL" id="SZYD01000017">
    <property type="protein sequence ID" value="KAD3066686.1"/>
    <property type="molecule type" value="Genomic_DNA"/>
</dbReference>
<evidence type="ECO:0000313" key="4">
    <source>
        <dbReference type="EMBL" id="KAD3066686.1"/>
    </source>
</evidence>
<evidence type="ECO:0000259" key="3">
    <source>
        <dbReference type="PROSITE" id="PS50994"/>
    </source>
</evidence>
<dbReference type="Gene3D" id="3.30.420.10">
    <property type="entry name" value="Ribonuclease H-like superfamily/Ribonuclease H"/>
    <property type="match status" value="1"/>
</dbReference>